<keyword evidence="4 12" id="KW-0812">Transmembrane</keyword>
<accession>A0ABY7F5Z1</accession>
<feature type="transmembrane region" description="Helical" evidence="12">
    <location>
        <begin position="1028"/>
        <end position="1053"/>
    </location>
</feature>
<evidence type="ECO:0000256" key="8">
    <source>
        <dbReference type="ARBA" id="ARBA00023136"/>
    </source>
</evidence>
<feature type="transmembrane region" description="Helical" evidence="12">
    <location>
        <begin position="1387"/>
        <end position="1410"/>
    </location>
</feature>
<dbReference type="EMBL" id="CP111021">
    <property type="protein sequence ID" value="WAR17615.1"/>
    <property type="molecule type" value="Genomic_DNA"/>
</dbReference>
<feature type="transmembrane region" description="Helical" evidence="12">
    <location>
        <begin position="641"/>
        <end position="667"/>
    </location>
</feature>
<dbReference type="Pfam" id="PF22314">
    <property type="entry name" value="NPC1_MLD"/>
    <property type="match status" value="1"/>
</dbReference>
<dbReference type="InterPro" id="IPR032190">
    <property type="entry name" value="NPC1_N"/>
</dbReference>
<feature type="chain" id="PRO_5045426257" evidence="13">
    <location>
        <begin position="19"/>
        <end position="1459"/>
    </location>
</feature>
<feature type="domain" description="SSD" evidence="14">
    <location>
        <begin position="963"/>
        <end position="1053"/>
    </location>
</feature>
<keyword evidence="10" id="KW-0325">Glycoprotein</keyword>
<evidence type="ECO:0000313" key="15">
    <source>
        <dbReference type="EMBL" id="WAR17615.1"/>
    </source>
</evidence>
<dbReference type="Pfam" id="PF12349">
    <property type="entry name" value="Sterol-sensing"/>
    <property type="match status" value="1"/>
</dbReference>
<feature type="transmembrane region" description="Helical" evidence="12">
    <location>
        <begin position="975"/>
        <end position="997"/>
    </location>
</feature>
<name>A0ABY7F5Z1_MYAAR</name>
<dbReference type="PANTHER" id="PTHR45727:SF2">
    <property type="entry name" value="NPC INTRACELLULAR CHOLESTEROL TRANSPORTER 1"/>
    <property type="match status" value="1"/>
</dbReference>
<evidence type="ECO:0000256" key="9">
    <source>
        <dbReference type="ARBA" id="ARBA00023157"/>
    </source>
</evidence>
<evidence type="ECO:0000259" key="14">
    <source>
        <dbReference type="PROSITE" id="PS50156"/>
    </source>
</evidence>
<feature type="transmembrane region" description="Helical" evidence="12">
    <location>
        <begin position="1116"/>
        <end position="1134"/>
    </location>
</feature>
<comment type="subcellular location">
    <subcellularLocation>
        <location evidence="1">Membrane</location>
        <topology evidence="1">Multi-pass membrane protein</topology>
    </subcellularLocation>
</comment>
<comment type="similarity">
    <text evidence="2">Belongs to the patched family.</text>
</comment>
<organism evidence="15 16">
    <name type="scientific">Mya arenaria</name>
    <name type="common">Soft-shell clam</name>
    <dbReference type="NCBI Taxonomy" id="6604"/>
    <lineage>
        <taxon>Eukaryota</taxon>
        <taxon>Metazoa</taxon>
        <taxon>Spiralia</taxon>
        <taxon>Lophotrochozoa</taxon>
        <taxon>Mollusca</taxon>
        <taxon>Bivalvia</taxon>
        <taxon>Autobranchia</taxon>
        <taxon>Heteroconchia</taxon>
        <taxon>Euheterodonta</taxon>
        <taxon>Imparidentia</taxon>
        <taxon>Neoheterodontei</taxon>
        <taxon>Myida</taxon>
        <taxon>Myoidea</taxon>
        <taxon>Myidae</taxon>
        <taxon>Mya</taxon>
    </lineage>
</organism>
<keyword evidence="8 12" id="KW-0472">Membrane</keyword>
<sequence length="1459" mass="161992">MNSLEALCVLLFAHQSLGFLEQPSNFGDPGQCVWYEECGKGFNGGKLNCPAPPSARNAPRLTDPASLQIIKDYCPSLYAGDDNTHTCCSPDQIHTFKNSLSVPISLLHGCPVCLRNFLNTICQLTCSPHQSRFMWANMSAPYPDDVVNSTGIPEVTLQMSNKFANDLYDSCKDVNGVFFVKALTFLCGRPVSQCSPQAWFGFLGSLGNGQSPFPIKYTISDQPWTAPDGSVIEPFNTQNPGCHEVLRPEQTSPVIGNHPCACSDCGLACNTSVLIPRPGLASRTTYLDSVFGAGKYTTAEVIIERADDMTPLIHNLPPPSAEQVTFTSIFDKDFMKQAHGGVTHAVPFSNICAHVQGSSSCVVHSVAQYFQNNDSKVDKIIYDSFGFYVEGDYLDHFMSCSRQPDLKVDATKLHMSCESTFGQPTQPYIVLEGYNGNDNTYTCCSTEQLITMQSSLGVPNNLLQRCPACYHNFLNQICQMTCSPHQSKFIAVNDDVTCPDANPNCKTGKGVPSIYYLMTNKYVDDFYDSCKDVQMPSSNDKAMSILCGRPAKDCTPSTWMAYMGSTGNGQAPFPIIYNFTDKAVVYKNETYNPLNMTNVRCNETVTNDTQACSCQDCQVSCAPLPPPPAPKKQWKIFSIDAISFIMGCIFAAFFLSFGIYVICFTIIKEHGLCSGKKYSVGNSDGESSSSQTNIVMSMVSPADISTLEKLGARVEDILRKIFTVWGTWCAQYPIPVLLITIIVFGSLAGGIIRYNVTTDPVKLWSASTSTARVQKDYFDSHFGPFYRTEQVIITRPNNQGNNTPVIHDKPYPSTKTVLDLQTQIENITAPFRNGTVGLKDICFKPLAPDYEECTIESVLQFYQNNLTNLNKVAYDDSGFWTVADYLDHFTACTQAPASISDQTKLDMSCLGAYGGPAFPWVILGGYPGVEYKNATAFVITFVVNNHLKDEDNEMAKAWEKEFIAFMNYVGIPMTLIIIEVVPFLVLAVGVDNIFILVQTYQRDKRLPGETLEQQVGRAMTDMPAVREFALYAAMAVLFDFILQVTCFISLMTIDAKRQESNRFDMCCCLKLPKKEKEEKSEGYLYYLVNNYYSHGLLCSWVRPIVDSFVLDYFHNLSAYLSVGAPIYFVIPAGYNYTNMKSQNAICGSKGCNQDSLIGQVTSIAQPASSWMDDYFDWISAQGNPPCCRINNKTGEFCPSTSNEACHKCPLQPEQQGRPTPDDFIKYMPIVLRATYFMTYHTPMKVSGDYIMGLREARKIAKNISIAMNITDPEKEVFPYSVFYVFYEQYLTIVIMTIKNLGICMAAIFVVTFILLGFDFVSATIVCLTIIMIAIGISVEFCSHIARAFAVSIEHGRVLSGITLTKLVGISVLVMAKSQLFQVFYFRMYLGMVVFGASHGLIFLPVLLSYCGPSLNKEKVYQNQQRVLASSKSKVINGVDNRANSDFFGRNESPPNYDHL</sequence>
<feature type="transmembrane region" description="Helical" evidence="12">
    <location>
        <begin position="1289"/>
        <end position="1313"/>
    </location>
</feature>
<dbReference type="InterPro" id="IPR053958">
    <property type="entry name" value="HMGCR/SNAP/NPC1-like_SSD"/>
</dbReference>
<evidence type="ECO:0000256" key="12">
    <source>
        <dbReference type="SAM" id="Phobius"/>
    </source>
</evidence>
<dbReference type="InterPro" id="IPR000731">
    <property type="entry name" value="SSD"/>
</dbReference>
<dbReference type="PROSITE" id="PS50156">
    <property type="entry name" value="SSD"/>
    <property type="match status" value="1"/>
</dbReference>
<feature type="signal peptide" evidence="13">
    <location>
        <begin position="1"/>
        <end position="18"/>
    </location>
</feature>
<dbReference type="PANTHER" id="PTHR45727">
    <property type="entry name" value="NPC INTRACELLULAR CHOLESTEROL TRANSPORTER 1"/>
    <property type="match status" value="1"/>
</dbReference>
<dbReference type="Pfam" id="PF16414">
    <property type="entry name" value="NPC1_N"/>
    <property type="match status" value="2"/>
</dbReference>
<comment type="catalytic activity">
    <reaction evidence="11">
        <text>cholesterol(in) = cholesterol(out)</text>
        <dbReference type="Rhea" id="RHEA:39747"/>
        <dbReference type="ChEBI" id="CHEBI:16113"/>
    </reaction>
</comment>
<keyword evidence="7" id="KW-0445">Lipid transport</keyword>
<gene>
    <name evidence="15" type="ORF">MAR_032209</name>
</gene>
<evidence type="ECO:0000256" key="1">
    <source>
        <dbReference type="ARBA" id="ARBA00004141"/>
    </source>
</evidence>
<evidence type="ECO:0000256" key="10">
    <source>
        <dbReference type="ARBA" id="ARBA00023180"/>
    </source>
</evidence>
<feature type="transmembrane region" description="Helical" evidence="12">
    <location>
        <begin position="1319"/>
        <end position="1345"/>
    </location>
</feature>
<evidence type="ECO:0000256" key="6">
    <source>
        <dbReference type="ARBA" id="ARBA00022989"/>
    </source>
</evidence>
<keyword evidence="6 12" id="KW-1133">Transmembrane helix</keyword>
<dbReference type="InterPro" id="IPR053956">
    <property type="entry name" value="NPC1_MLD"/>
</dbReference>
<dbReference type="SUPFAM" id="SSF82866">
    <property type="entry name" value="Multidrug efflux transporter AcrB transmembrane domain"/>
    <property type="match status" value="2"/>
</dbReference>
<evidence type="ECO:0000256" key="7">
    <source>
        <dbReference type="ARBA" id="ARBA00023055"/>
    </source>
</evidence>
<feature type="transmembrane region" description="Helical" evidence="12">
    <location>
        <begin position="1357"/>
        <end position="1375"/>
    </location>
</feature>
<evidence type="ECO:0000256" key="13">
    <source>
        <dbReference type="SAM" id="SignalP"/>
    </source>
</evidence>
<dbReference type="Proteomes" id="UP001164746">
    <property type="component" value="Chromosome 10"/>
</dbReference>
<evidence type="ECO:0000256" key="3">
    <source>
        <dbReference type="ARBA" id="ARBA00022448"/>
    </source>
</evidence>
<reference evidence="15" key="1">
    <citation type="submission" date="2022-11" db="EMBL/GenBank/DDBJ databases">
        <title>Centuries of genome instability and evolution in soft-shell clam transmissible cancer (bioRxiv).</title>
        <authorList>
            <person name="Hart S.F.M."/>
            <person name="Yonemitsu M.A."/>
            <person name="Giersch R.M."/>
            <person name="Beal B.F."/>
            <person name="Arriagada G."/>
            <person name="Davis B.W."/>
            <person name="Ostrander E.A."/>
            <person name="Goff S.P."/>
            <person name="Metzger M.J."/>
        </authorList>
    </citation>
    <scope>NUCLEOTIDE SEQUENCE</scope>
    <source>
        <strain evidence="15">MELC-2E11</strain>
        <tissue evidence="15">Siphon/mantle</tissue>
    </source>
</reference>
<keyword evidence="9" id="KW-1015">Disulfide bond</keyword>
<keyword evidence="5 13" id="KW-0732">Signal</keyword>
<evidence type="ECO:0000313" key="16">
    <source>
        <dbReference type="Proteomes" id="UP001164746"/>
    </source>
</evidence>
<protein>
    <submittedName>
        <fullName evidence="15">NPC1-like protein</fullName>
    </submittedName>
</protein>
<keyword evidence="16" id="KW-1185">Reference proteome</keyword>
<evidence type="ECO:0000256" key="5">
    <source>
        <dbReference type="ARBA" id="ARBA00022729"/>
    </source>
</evidence>
<proteinExistence type="inferred from homology"/>
<evidence type="ECO:0000256" key="2">
    <source>
        <dbReference type="ARBA" id="ARBA00005585"/>
    </source>
</evidence>
<evidence type="ECO:0000256" key="11">
    <source>
        <dbReference type="ARBA" id="ARBA00034049"/>
    </source>
</evidence>
<evidence type="ECO:0000256" key="4">
    <source>
        <dbReference type="ARBA" id="ARBA00022692"/>
    </source>
</evidence>
<keyword evidence="3" id="KW-0813">Transport</keyword>